<dbReference type="Gene3D" id="3.30.160.60">
    <property type="entry name" value="Classic Zinc Finger"/>
    <property type="match status" value="1"/>
</dbReference>
<dbReference type="Gene3D" id="1.10.287.110">
    <property type="entry name" value="DnaJ domain"/>
    <property type="match status" value="1"/>
</dbReference>
<dbReference type="InterPro" id="IPR054076">
    <property type="entry name" value="ZUO1-like_ZHD"/>
</dbReference>
<feature type="domain" description="C2H2-type" evidence="7">
    <location>
        <begin position="314"/>
        <end position="338"/>
    </location>
</feature>
<dbReference type="GO" id="GO:0008270">
    <property type="term" value="F:zinc ion binding"/>
    <property type="evidence" value="ECO:0007669"/>
    <property type="project" value="UniProtKB-KW"/>
</dbReference>
<dbReference type="PROSITE" id="PS50076">
    <property type="entry name" value="DNAJ_2"/>
    <property type="match status" value="1"/>
</dbReference>
<dbReference type="InterPro" id="IPR036869">
    <property type="entry name" value="J_dom_sf"/>
</dbReference>
<dbReference type="PROSITE" id="PS00028">
    <property type="entry name" value="ZINC_FINGER_C2H2_1"/>
    <property type="match status" value="1"/>
</dbReference>
<protein>
    <submittedName>
        <fullName evidence="8">DnaJ-domain-containing protein</fullName>
    </submittedName>
</protein>
<evidence type="ECO:0000259" key="7">
    <source>
        <dbReference type="PROSITE" id="PS50157"/>
    </source>
</evidence>
<dbReference type="PROSITE" id="PS00636">
    <property type="entry name" value="DNAJ_1"/>
    <property type="match status" value="1"/>
</dbReference>
<evidence type="ECO:0000256" key="1">
    <source>
        <dbReference type="ARBA" id="ARBA00022723"/>
    </source>
</evidence>
<dbReference type="RefSeq" id="XP_033687417.1">
    <property type="nucleotide sequence ID" value="XM_033821211.1"/>
</dbReference>
<proteinExistence type="predicted"/>
<evidence type="ECO:0000256" key="5">
    <source>
        <dbReference type="SAM" id="MobiDB-lite"/>
    </source>
</evidence>
<dbReference type="InterPro" id="IPR018253">
    <property type="entry name" value="DnaJ_domain_CS"/>
</dbReference>
<feature type="domain" description="C2H2-type" evidence="7">
    <location>
        <begin position="524"/>
        <end position="554"/>
    </location>
</feature>
<dbReference type="PRINTS" id="PR00625">
    <property type="entry name" value="JDOMAIN"/>
</dbReference>
<dbReference type="InterPro" id="IPR001623">
    <property type="entry name" value="DnaJ_domain"/>
</dbReference>
<dbReference type="InterPro" id="IPR022755">
    <property type="entry name" value="Znf_C2H2_jaz"/>
</dbReference>
<name>A0A6A6ISA4_9PLEO</name>
<dbReference type="PANTHER" id="PTHR44029">
    <property type="entry name" value="DNAJ HOMOLOG SUBFAMILY C MEMBER 21"/>
    <property type="match status" value="1"/>
</dbReference>
<dbReference type="SUPFAM" id="SSF46565">
    <property type="entry name" value="Chaperone J-domain"/>
    <property type="match status" value="1"/>
</dbReference>
<evidence type="ECO:0000313" key="9">
    <source>
        <dbReference type="Proteomes" id="UP000800094"/>
    </source>
</evidence>
<evidence type="ECO:0000256" key="4">
    <source>
        <dbReference type="PROSITE-ProRule" id="PRU00042"/>
    </source>
</evidence>
<dbReference type="GeneID" id="54574541"/>
<dbReference type="SUPFAM" id="SSF57667">
    <property type="entry name" value="beta-beta-alpha zinc fingers"/>
    <property type="match status" value="1"/>
</dbReference>
<feature type="region of interest" description="Disordered" evidence="5">
    <location>
        <begin position="293"/>
        <end position="312"/>
    </location>
</feature>
<dbReference type="Pfam" id="PF12171">
    <property type="entry name" value="zf-C2H2_jaz"/>
    <property type="match status" value="1"/>
</dbReference>
<keyword evidence="3" id="KW-0862">Zinc</keyword>
<feature type="region of interest" description="Disordered" evidence="5">
    <location>
        <begin position="368"/>
        <end position="521"/>
    </location>
</feature>
<evidence type="ECO:0000256" key="2">
    <source>
        <dbReference type="ARBA" id="ARBA00022771"/>
    </source>
</evidence>
<dbReference type="SMART" id="SM00355">
    <property type="entry name" value="ZnF_C2H2"/>
    <property type="match status" value="2"/>
</dbReference>
<feature type="region of interest" description="Disordered" evidence="5">
    <location>
        <begin position="1"/>
        <end position="20"/>
    </location>
</feature>
<gene>
    <name evidence="8" type="ORF">BU26DRAFT_256670</name>
</gene>
<keyword evidence="1" id="KW-0479">Metal-binding</keyword>
<feature type="compositionally biased region" description="Basic and acidic residues" evidence="5">
    <location>
        <begin position="460"/>
        <end position="471"/>
    </location>
</feature>
<sequence>MGASQSTGGPGAPGAGDSGEIKTSYYELLGLERTATDEEIKKAYRRKALELHPDRNYGDAERTTALFAEVQSAYEVLSDPQERAWYDAHEGDILRGGEGGGEAHYEFNMRSTTVDDISRLMGKFRGNVDFSDSPNGFFGFVRETFEQLAREEENAAEHAGLKVPDYPSFGHKDDTYEDVVRDFYSAWNGFATVKTFAFLDVYRLSDAPDRRVRRLMEKENKKFRDEGIRQFNDAVRTLVAFVRKRDPRYTPYTQTAEEAAKAQREARKAQAARSRAAYAAKAGLQEDAVPEWARARDPDEVEEETEEEIEEDHYECVACRKTFKSEQQYDAHERSKKHQKAVQALKRKMQKDNAHLHLDEEVTSSGVMTPASAEDEIPVEVAGSEPGVLDDSMDIVDGVEDLKVDDGEGPQLNGSEAEDVTQRKPRAPTDSASTGEDEENDDDEYASRSDVEARLAGFRKAADAPDIHNEPQRPTVEIVDDPLHLDDTPDSENATPAGKKLGKAAQKRAKKAAKQATEQEDLKSKCIGCGKGFATKNQLFQHLKDFPKHAALKQVPQGGKKAKKK</sequence>
<dbReference type="OrthoDB" id="5894at2759"/>
<feature type="compositionally biased region" description="Acidic residues" evidence="5">
    <location>
        <begin position="435"/>
        <end position="444"/>
    </location>
</feature>
<evidence type="ECO:0000313" key="8">
    <source>
        <dbReference type="EMBL" id="KAF2252413.1"/>
    </source>
</evidence>
<dbReference type="CDD" id="cd06257">
    <property type="entry name" value="DnaJ"/>
    <property type="match status" value="1"/>
</dbReference>
<dbReference type="InterPro" id="IPR013087">
    <property type="entry name" value="Znf_C2H2_type"/>
</dbReference>
<dbReference type="InterPro" id="IPR003604">
    <property type="entry name" value="Matrin/U1-like-C_Znf_C2H2"/>
</dbReference>
<dbReference type="Pfam" id="PF00226">
    <property type="entry name" value="DnaJ"/>
    <property type="match status" value="1"/>
</dbReference>
<dbReference type="GO" id="GO:0003676">
    <property type="term" value="F:nucleic acid binding"/>
    <property type="evidence" value="ECO:0007669"/>
    <property type="project" value="InterPro"/>
</dbReference>
<evidence type="ECO:0000256" key="3">
    <source>
        <dbReference type="ARBA" id="ARBA00022833"/>
    </source>
</evidence>
<accession>A0A6A6ISA4</accession>
<dbReference type="EMBL" id="ML987192">
    <property type="protein sequence ID" value="KAF2252413.1"/>
    <property type="molecule type" value="Genomic_DNA"/>
</dbReference>
<dbReference type="SMART" id="SM00451">
    <property type="entry name" value="ZnF_U1"/>
    <property type="match status" value="1"/>
</dbReference>
<reference evidence="8" key="1">
    <citation type="journal article" date="2020" name="Stud. Mycol.">
        <title>101 Dothideomycetes genomes: a test case for predicting lifestyles and emergence of pathogens.</title>
        <authorList>
            <person name="Haridas S."/>
            <person name="Albert R."/>
            <person name="Binder M."/>
            <person name="Bloem J."/>
            <person name="Labutti K."/>
            <person name="Salamov A."/>
            <person name="Andreopoulos B."/>
            <person name="Baker S."/>
            <person name="Barry K."/>
            <person name="Bills G."/>
            <person name="Bluhm B."/>
            <person name="Cannon C."/>
            <person name="Castanera R."/>
            <person name="Culley D."/>
            <person name="Daum C."/>
            <person name="Ezra D."/>
            <person name="Gonzalez J."/>
            <person name="Henrissat B."/>
            <person name="Kuo A."/>
            <person name="Liang C."/>
            <person name="Lipzen A."/>
            <person name="Lutzoni F."/>
            <person name="Magnuson J."/>
            <person name="Mondo S."/>
            <person name="Nolan M."/>
            <person name="Ohm R."/>
            <person name="Pangilinan J."/>
            <person name="Park H.-J."/>
            <person name="Ramirez L."/>
            <person name="Alfaro M."/>
            <person name="Sun H."/>
            <person name="Tritt A."/>
            <person name="Yoshinaga Y."/>
            <person name="Zwiers L.-H."/>
            <person name="Turgeon B."/>
            <person name="Goodwin S."/>
            <person name="Spatafora J."/>
            <person name="Crous P."/>
            <person name="Grigoriev I."/>
        </authorList>
    </citation>
    <scope>NUCLEOTIDE SEQUENCE</scope>
    <source>
        <strain evidence="8">CBS 122368</strain>
    </source>
</reference>
<feature type="domain" description="J" evidence="6">
    <location>
        <begin position="24"/>
        <end position="90"/>
    </location>
</feature>
<dbReference type="GO" id="GO:0005737">
    <property type="term" value="C:cytoplasm"/>
    <property type="evidence" value="ECO:0007669"/>
    <property type="project" value="TreeGrafter"/>
</dbReference>
<feature type="compositionally biased region" description="Acidic residues" evidence="5">
    <location>
        <begin position="299"/>
        <end position="312"/>
    </location>
</feature>
<dbReference type="PROSITE" id="PS50157">
    <property type="entry name" value="ZINC_FINGER_C2H2_2"/>
    <property type="match status" value="2"/>
</dbReference>
<keyword evidence="2 4" id="KW-0863">Zinc-finger</keyword>
<dbReference type="InterPro" id="IPR036236">
    <property type="entry name" value="Znf_C2H2_sf"/>
</dbReference>
<organism evidence="8 9">
    <name type="scientific">Trematosphaeria pertusa</name>
    <dbReference type="NCBI Taxonomy" id="390896"/>
    <lineage>
        <taxon>Eukaryota</taxon>
        <taxon>Fungi</taxon>
        <taxon>Dikarya</taxon>
        <taxon>Ascomycota</taxon>
        <taxon>Pezizomycotina</taxon>
        <taxon>Dothideomycetes</taxon>
        <taxon>Pleosporomycetidae</taxon>
        <taxon>Pleosporales</taxon>
        <taxon>Massarineae</taxon>
        <taxon>Trematosphaeriaceae</taxon>
        <taxon>Trematosphaeria</taxon>
    </lineage>
</organism>
<dbReference type="InterPro" id="IPR051964">
    <property type="entry name" value="Chaperone_stress_response"/>
</dbReference>
<dbReference type="Proteomes" id="UP000800094">
    <property type="component" value="Unassembled WGS sequence"/>
</dbReference>
<dbReference type="SMART" id="SM00271">
    <property type="entry name" value="DnaJ"/>
    <property type="match status" value="1"/>
</dbReference>
<feature type="compositionally biased region" description="Basic residues" evidence="5">
    <location>
        <begin position="500"/>
        <end position="513"/>
    </location>
</feature>
<keyword evidence="9" id="KW-1185">Reference proteome</keyword>
<dbReference type="Pfam" id="PF21884">
    <property type="entry name" value="ZUO1-like_ZHD"/>
    <property type="match status" value="1"/>
</dbReference>
<dbReference type="PANTHER" id="PTHR44029:SF1">
    <property type="entry name" value="DNAJ HOMOLOG SUBFAMILY C MEMBER 21"/>
    <property type="match status" value="1"/>
</dbReference>
<evidence type="ECO:0000259" key="6">
    <source>
        <dbReference type="PROSITE" id="PS50076"/>
    </source>
</evidence>
<feature type="compositionally biased region" description="Gly residues" evidence="5">
    <location>
        <begin position="8"/>
        <end position="17"/>
    </location>
</feature>
<dbReference type="AlphaFoldDB" id="A0A6A6ISA4"/>